<dbReference type="RefSeq" id="WP_004617541.1">
    <property type="nucleotide sequence ID" value="NZ_CP119677.1"/>
</dbReference>
<accession>F1TAE2</accession>
<gene>
    <name evidence="4" type="ORF">Cpap_2906</name>
</gene>
<keyword evidence="5" id="KW-1185">Reference proteome</keyword>
<dbReference type="eggNOG" id="COG2192">
    <property type="taxonomic scope" value="Bacteria"/>
</dbReference>
<comment type="caution">
    <text evidence="4">The sequence shown here is derived from an EMBL/GenBank/DDBJ whole genome shotgun (WGS) entry which is preliminary data.</text>
</comment>
<dbReference type="Proteomes" id="UP000003860">
    <property type="component" value="Unassembled WGS sequence"/>
</dbReference>
<dbReference type="SUPFAM" id="SSF53067">
    <property type="entry name" value="Actin-like ATPase domain"/>
    <property type="match status" value="1"/>
</dbReference>
<feature type="domain" description="Carbamoyltransferase C-terminal" evidence="3">
    <location>
        <begin position="396"/>
        <end position="568"/>
    </location>
</feature>
<dbReference type="PANTHER" id="PTHR34847:SF1">
    <property type="entry name" value="NODULATION PROTEIN U"/>
    <property type="match status" value="1"/>
</dbReference>
<dbReference type="AlphaFoldDB" id="F1TAE2"/>
<comment type="similarity">
    <text evidence="1">Belongs to the NodU/CmcH family.</text>
</comment>
<reference evidence="4" key="2">
    <citation type="submission" date="2011-01" db="EMBL/GenBank/DDBJ databases">
        <title>The Non-contiguous Finished genome of Clostridium papyrosolvens.</title>
        <authorList>
            <person name="Lucas S."/>
            <person name="Copeland A."/>
            <person name="Lapidus A."/>
            <person name="Cheng J.-F."/>
            <person name="Goodwin L."/>
            <person name="Pitluck S."/>
            <person name="Misra M."/>
            <person name="Chertkov O."/>
            <person name="Detter J.C."/>
            <person name="Han C."/>
            <person name="Tapia R."/>
            <person name="Land M."/>
            <person name="Hauser L."/>
            <person name="Kyrpides N."/>
            <person name="Ivanova N."/>
            <person name="Pagani I."/>
            <person name="Mouttaki H."/>
            <person name="He Z."/>
            <person name="Zhou J."/>
            <person name="Hemme C.L."/>
            <person name="Woyke T."/>
        </authorList>
    </citation>
    <scope>NUCLEOTIDE SEQUENCE [LARGE SCALE GENOMIC DNA]</scope>
    <source>
        <strain evidence="4">DSM 2782</strain>
    </source>
</reference>
<evidence type="ECO:0000313" key="4">
    <source>
        <dbReference type="EMBL" id="EGD48485.1"/>
    </source>
</evidence>
<evidence type="ECO:0000259" key="3">
    <source>
        <dbReference type="Pfam" id="PF16861"/>
    </source>
</evidence>
<dbReference type="Pfam" id="PF16861">
    <property type="entry name" value="Carbam_trans_C"/>
    <property type="match status" value="1"/>
</dbReference>
<name>F1TAE2_9FIRM</name>
<proteinExistence type="inferred from homology"/>
<organism evidence="4 5">
    <name type="scientific">Ruminiclostridium papyrosolvens DSM 2782</name>
    <dbReference type="NCBI Taxonomy" id="588581"/>
    <lineage>
        <taxon>Bacteria</taxon>
        <taxon>Bacillati</taxon>
        <taxon>Bacillota</taxon>
        <taxon>Clostridia</taxon>
        <taxon>Eubacteriales</taxon>
        <taxon>Oscillospiraceae</taxon>
        <taxon>Ruminiclostridium</taxon>
    </lineage>
</organism>
<sequence length="575" mass="65918">MYILGINFTTHDSAVSLVKDGEIIYAAEAERFNREKHTKKFPKEAIEDCFKTCCITMNQIDEIAVFVEPKLYKRLFFYNSFSQFPKSILYIPYIIKWIKRRKEIYRQIYSYFGEKFKNKVHYVNHHLAHAASSYYASGYASAIIVTLDGRGEYETIGIYKGEGTKIIKLYSYKYPHSIGYMYTALTKFLGFKPKHDEYKVMGLASYGRQNQDADNKISKLFSLKNNKFRLNLHFFDHHYKFGKRRMLYSKKFQKTFGSPRYKNNLGQDDADLAYSLQKHLNLIVLEILKDVLNKHKTVKNLCLAGGVALNCSMNTAIAESQLFDNIFINPAANDAGTSLGAALYCFYLKSPNTPTVKLKNAYLGRDTDTDADIQARISKYKDISYYYQKNVCECAAQKISKGNVIGWYQGRMEFGPRALGNRSILADPRLSGMKDLINKKIKFREEFRPFAPSVLYEDVSEFFQVQNCALSLYKYMLSTVKANPSIISQIPAVVHVDGTSRIQTVSAGDNEKYYNLIKCFKQITGIPILLNTSFNIKGQPIVCSVEEAVASFLESDLDYLYIGSYEIVKNRGEKL</sequence>
<dbReference type="PANTHER" id="PTHR34847">
    <property type="entry name" value="NODULATION PROTEIN U"/>
    <property type="match status" value="1"/>
</dbReference>
<dbReference type="STRING" id="588581.Cpap_2906"/>
<dbReference type="GO" id="GO:0016740">
    <property type="term" value="F:transferase activity"/>
    <property type="evidence" value="ECO:0007669"/>
    <property type="project" value="UniProtKB-KW"/>
</dbReference>
<evidence type="ECO:0000259" key="2">
    <source>
        <dbReference type="Pfam" id="PF02543"/>
    </source>
</evidence>
<dbReference type="Gene3D" id="3.30.420.40">
    <property type="match status" value="2"/>
</dbReference>
<evidence type="ECO:0000313" key="5">
    <source>
        <dbReference type="Proteomes" id="UP000003860"/>
    </source>
</evidence>
<dbReference type="EMBL" id="ACXX02000003">
    <property type="protein sequence ID" value="EGD48485.1"/>
    <property type="molecule type" value="Genomic_DNA"/>
</dbReference>
<reference evidence="4" key="1">
    <citation type="submission" date="2009-07" db="EMBL/GenBank/DDBJ databases">
        <authorList>
            <consortium name="US DOE Joint Genome Institute (JGI-PGF)"/>
            <person name="Lucas S."/>
            <person name="Copeland A."/>
            <person name="Lapidus A."/>
            <person name="Glavina del Rio T."/>
            <person name="Tice H."/>
            <person name="Bruce D."/>
            <person name="Goodwin L."/>
            <person name="Pitluck S."/>
            <person name="Larimer F."/>
            <person name="Land M.L."/>
            <person name="Mouttaki H."/>
            <person name="He Z."/>
            <person name="Zhou J."/>
            <person name="Hemme C.L."/>
        </authorList>
    </citation>
    <scope>NUCLEOTIDE SEQUENCE</scope>
    <source>
        <strain evidence="4">DSM 2782</strain>
    </source>
</reference>
<dbReference type="Pfam" id="PF02543">
    <property type="entry name" value="Carbam_trans_N"/>
    <property type="match status" value="1"/>
</dbReference>
<protein>
    <submittedName>
        <fullName evidence="4">Carbamoyltransferase</fullName>
    </submittedName>
</protein>
<evidence type="ECO:0000256" key="1">
    <source>
        <dbReference type="ARBA" id="ARBA00006129"/>
    </source>
</evidence>
<dbReference type="InterPro" id="IPR051338">
    <property type="entry name" value="NodU/CmcH_Carbamoyltrnsfr"/>
</dbReference>
<dbReference type="InterPro" id="IPR031730">
    <property type="entry name" value="Carbam_trans_C"/>
</dbReference>
<dbReference type="InterPro" id="IPR043129">
    <property type="entry name" value="ATPase_NBD"/>
</dbReference>
<dbReference type="CDD" id="cd24098">
    <property type="entry name" value="ASKHA_NBD_TobZ_N"/>
    <property type="match status" value="1"/>
</dbReference>
<dbReference type="InterPro" id="IPR038152">
    <property type="entry name" value="Carbam_trans_C_sf"/>
</dbReference>
<feature type="domain" description="Carbamoyltransferase" evidence="2">
    <location>
        <begin position="3"/>
        <end position="343"/>
    </location>
</feature>
<dbReference type="Gene3D" id="3.90.870.20">
    <property type="entry name" value="Carbamoyltransferase, C-terminal domain"/>
    <property type="match status" value="1"/>
</dbReference>
<dbReference type="InterPro" id="IPR003696">
    <property type="entry name" value="Carbtransf_dom"/>
</dbReference>